<reference evidence="2 3" key="1">
    <citation type="submission" date="2016-02" db="EMBL/GenBank/DDBJ databases">
        <title>Genome analysis of coral dinoflagellate symbionts highlights evolutionary adaptations to a symbiotic lifestyle.</title>
        <authorList>
            <person name="Aranda M."/>
            <person name="Li Y."/>
            <person name="Liew Y.J."/>
            <person name="Baumgarten S."/>
            <person name="Simakov O."/>
            <person name="Wilson M."/>
            <person name="Piel J."/>
            <person name="Ashoor H."/>
            <person name="Bougouffa S."/>
            <person name="Bajic V.B."/>
            <person name="Ryu T."/>
            <person name="Ravasi T."/>
            <person name="Bayer T."/>
            <person name="Micklem G."/>
            <person name="Kim H."/>
            <person name="Bhak J."/>
            <person name="Lajeunesse T.C."/>
            <person name="Voolstra C.R."/>
        </authorList>
    </citation>
    <scope>NUCLEOTIDE SEQUENCE [LARGE SCALE GENOMIC DNA]</scope>
    <source>
        <strain evidence="2 3">CCMP2467</strain>
    </source>
</reference>
<feature type="compositionally biased region" description="Low complexity" evidence="1">
    <location>
        <begin position="102"/>
        <end position="117"/>
    </location>
</feature>
<feature type="compositionally biased region" description="Low complexity" evidence="1">
    <location>
        <begin position="73"/>
        <end position="90"/>
    </location>
</feature>
<sequence length="252" mass="26732">MTQSQRQGYFDQLREAPTLTFLGYHSHAVNQANVGDRRNALARPLHELSTVVLSAKNRKFLRDRTRSGRWQKPSSPVSSASVVTSPPSSAQKRSGAARAKLAVADTSNSSDSAVSADSADDDDDDDDDEQMVAFAPHFVENLLVLGGFTLATNKQNDLLHAVRHDAGHVLCGHLLSANFEISGKFAPLASSATSVAPGTVQLPAVFLQCGASFATPKLLPGGKTSWLLVRGFSRTITAAVIMVVGSSITSDS</sequence>
<keyword evidence="3" id="KW-1185">Reference proteome</keyword>
<dbReference type="Proteomes" id="UP000186817">
    <property type="component" value="Unassembled WGS sequence"/>
</dbReference>
<evidence type="ECO:0000313" key="3">
    <source>
        <dbReference type="Proteomes" id="UP000186817"/>
    </source>
</evidence>
<protein>
    <submittedName>
        <fullName evidence="2">Uncharacterized protein</fullName>
    </submittedName>
</protein>
<proteinExistence type="predicted"/>
<dbReference type="AlphaFoldDB" id="A0A1Q9CPX4"/>
<feature type="region of interest" description="Disordered" evidence="1">
    <location>
        <begin position="63"/>
        <end position="128"/>
    </location>
</feature>
<evidence type="ECO:0000313" key="2">
    <source>
        <dbReference type="EMBL" id="OLP84971.1"/>
    </source>
</evidence>
<comment type="caution">
    <text evidence="2">The sequence shown here is derived from an EMBL/GenBank/DDBJ whole genome shotgun (WGS) entry which is preliminary data.</text>
</comment>
<accession>A0A1Q9CPX4</accession>
<organism evidence="2 3">
    <name type="scientific">Symbiodinium microadriaticum</name>
    <name type="common">Dinoflagellate</name>
    <name type="synonym">Zooxanthella microadriatica</name>
    <dbReference type="NCBI Taxonomy" id="2951"/>
    <lineage>
        <taxon>Eukaryota</taxon>
        <taxon>Sar</taxon>
        <taxon>Alveolata</taxon>
        <taxon>Dinophyceae</taxon>
        <taxon>Suessiales</taxon>
        <taxon>Symbiodiniaceae</taxon>
        <taxon>Symbiodinium</taxon>
    </lineage>
</organism>
<evidence type="ECO:0000256" key="1">
    <source>
        <dbReference type="SAM" id="MobiDB-lite"/>
    </source>
</evidence>
<dbReference type="EMBL" id="LSRX01001003">
    <property type="protein sequence ID" value="OLP84971.1"/>
    <property type="molecule type" value="Genomic_DNA"/>
</dbReference>
<feature type="compositionally biased region" description="Acidic residues" evidence="1">
    <location>
        <begin position="118"/>
        <end position="128"/>
    </location>
</feature>
<gene>
    <name evidence="2" type="ORF">AK812_SmicGene34104</name>
</gene>
<name>A0A1Q9CPX4_SYMMI</name>